<protein>
    <submittedName>
        <fullName evidence="1">Uncharacterized protein</fullName>
    </submittedName>
</protein>
<reference evidence="1 2" key="1">
    <citation type="submission" date="2014-03" db="EMBL/GenBank/DDBJ databases">
        <title>Bradyrhizobium valentinum sp. nov., isolated from effective nodules of Lupinus mariae-josephae, a lupine endemic of basic-lime soils in Eastern Spain.</title>
        <authorList>
            <person name="Duran D."/>
            <person name="Rey L."/>
            <person name="Navarro A."/>
            <person name="Busquets A."/>
            <person name="Imperial J."/>
            <person name="Ruiz-Argueso T."/>
        </authorList>
    </citation>
    <scope>NUCLEOTIDE SEQUENCE [LARGE SCALE GENOMIC DNA]</scope>
    <source>
        <strain evidence="1 2">Ro19</strain>
    </source>
</reference>
<gene>
    <name evidence="1" type="ORF">CQ13_09190</name>
</gene>
<organism evidence="1 2">
    <name type="scientific">Bradyrhizobium retamae</name>
    <dbReference type="NCBI Taxonomy" id="1300035"/>
    <lineage>
        <taxon>Bacteria</taxon>
        <taxon>Pseudomonadati</taxon>
        <taxon>Pseudomonadota</taxon>
        <taxon>Alphaproteobacteria</taxon>
        <taxon>Hyphomicrobiales</taxon>
        <taxon>Nitrobacteraceae</taxon>
        <taxon>Bradyrhizobium</taxon>
    </lineage>
</organism>
<dbReference type="EMBL" id="LLYA01000181">
    <property type="protein sequence ID" value="KRR20075.1"/>
    <property type="molecule type" value="Genomic_DNA"/>
</dbReference>
<accession>A0A0R3MIS6</accession>
<comment type="caution">
    <text evidence="1">The sequence shown here is derived from an EMBL/GenBank/DDBJ whole genome shotgun (WGS) entry which is preliminary data.</text>
</comment>
<keyword evidence="2" id="KW-1185">Reference proteome</keyword>
<dbReference type="Proteomes" id="UP000052023">
    <property type="component" value="Unassembled WGS sequence"/>
</dbReference>
<evidence type="ECO:0000313" key="1">
    <source>
        <dbReference type="EMBL" id="KRR20075.1"/>
    </source>
</evidence>
<proteinExistence type="predicted"/>
<sequence>MAGAYAQACVADQHGSLVCGGGKDAMRVFADTISPSKNYAFAWRSAQGLPSGQDVPADVENVLIRVTDGAVLTTLSGTHWETGEIRANRYELIAAWSPDSRAVVEVANSRWESDSFAYYLIHGAAATKLDLPWSSLS</sequence>
<name>A0A0R3MIS6_9BRAD</name>
<evidence type="ECO:0000313" key="2">
    <source>
        <dbReference type="Proteomes" id="UP000052023"/>
    </source>
</evidence>
<dbReference type="AlphaFoldDB" id="A0A0R3MIS6"/>